<gene>
    <name evidence="1" type="ORF">K1Y79_09075</name>
</gene>
<dbReference type="Proteomes" id="UP000812961">
    <property type="component" value="Unassembled WGS sequence"/>
</dbReference>
<comment type="caution">
    <text evidence="1">The sequence shown here is derived from an EMBL/GenBank/DDBJ whole genome shotgun (WGS) entry which is preliminary data.</text>
</comment>
<evidence type="ECO:0000313" key="1">
    <source>
        <dbReference type="EMBL" id="MBW8684483.1"/>
    </source>
</evidence>
<dbReference type="RefSeq" id="WP_220249702.1">
    <property type="nucleotide sequence ID" value="NZ_JAICCF010000002.1"/>
</dbReference>
<protein>
    <submittedName>
        <fullName evidence="1">Uncharacterized protein</fullName>
    </submittedName>
</protein>
<proteinExistence type="predicted"/>
<accession>A0ABS7G9Z7</accession>
<dbReference type="EMBL" id="JAICCF010000002">
    <property type="protein sequence ID" value="MBW8684483.1"/>
    <property type="molecule type" value="Genomic_DNA"/>
</dbReference>
<keyword evidence="2" id="KW-1185">Reference proteome</keyword>
<sequence length="225" mass="25245">MSTVGTINLYESAFPDGHALAEFAWGGRLDNDGQIYFDFHLKTIDIHIDVEEEDIQYPEGWKPTIVFGGECILSSSYYGTPGILVDTGNDLLRFNALPERLSADPLPFSEEEFAFHIYLQGHDSCADHHLRFLKTSQGLDLEWTGKIELTYYGGNGFVHDFKVLAHNIQFDGFYYPVDWTKEAAAEMFKAKVAGIDQFEFVDINPAYGMGSYKLVPVSGIEYGVG</sequence>
<organism evidence="1 2">
    <name type="scientific">Chitinophaga rhizophila</name>
    <dbReference type="NCBI Taxonomy" id="2866212"/>
    <lineage>
        <taxon>Bacteria</taxon>
        <taxon>Pseudomonadati</taxon>
        <taxon>Bacteroidota</taxon>
        <taxon>Chitinophagia</taxon>
        <taxon>Chitinophagales</taxon>
        <taxon>Chitinophagaceae</taxon>
        <taxon>Chitinophaga</taxon>
    </lineage>
</organism>
<evidence type="ECO:0000313" key="2">
    <source>
        <dbReference type="Proteomes" id="UP000812961"/>
    </source>
</evidence>
<reference evidence="1 2" key="1">
    <citation type="submission" date="2021-08" db="EMBL/GenBank/DDBJ databases">
        <title>The genome sequence of Chitinophaga sp. B61.</title>
        <authorList>
            <person name="Zhang X."/>
        </authorList>
    </citation>
    <scope>NUCLEOTIDE SEQUENCE [LARGE SCALE GENOMIC DNA]</scope>
    <source>
        <strain evidence="1 2">B61</strain>
    </source>
</reference>
<name>A0ABS7G9Z7_9BACT</name>